<organism evidence="2 3">
    <name type="scientific">Maliponia aquimaris</name>
    <dbReference type="NCBI Taxonomy" id="1673631"/>
    <lineage>
        <taxon>Bacteria</taxon>
        <taxon>Pseudomonadati</taxon>
        <taxon>Pseudomonadota</taxon>
        <taxon>Alphaproteobacteria</taxon>
        <taxon>Rhodobacterales</taxon>
        <taxon>Paracoccaceae</taxon>
        <taxon>Maliponia</taxon>
    </lineage>
</organism>
<dbReference type="OrthoDB" id="7778431at2"/>
<evidence type="ECO:0000256" key="1">
    <source>
        <dbReference type="SAM" id="MobiDB-lite"/>
    </source>
</evidence>
<dbReference type="Proteomes" id="UP000207598">
    <property type="component" value="Unassembled WGS sequence"/>
</dbReference>
<protein>
    <submittedName>
        <fullName evidence="2">Uncharacterized protein</fullName>
    </submittedName>
</protein>
<accession>A0A238KPA9</accession>
<proteinExistence type="predicted"/>
<evidence type="ECO:0000313" key="2">
    <source>
        <dbReference type="EMBL" id="SMX44669.1"/>
    </source>
</evidence>
<sequence length="93" mass="9905">MKKGDEIDPKGLVADAYAIEGITTGECRSIFLDWALSLPSGVDTQVLIGALLALHGAAADHPMTQVLREGLGAEAKPRRRGGWKSRPRPDVKG</sequence>
<evidence type="ECO:0000313" key="3">
    <source>
        <dbReference type="Proteomes" id="UP000207598"/>
    </source>
</evidence>
<dbReference type="EMBL" id="FXYF01000008">
    <property type="protein sequence ID" value="SMX44669.1"/>
    <property type="molecule type" value="Genomic_DNA"/>
</dbReference>
<dbReference type="RefSeq" id="WP_094021842.1">
    <property type="nucleotide sequence ID" value="NZ_FXYF01000008.1"/>
</dbReference>
<reference evidence="2 3" key="1">
    <citation type="submission" date="2017-05" db="EMBL/GenBank/DDBJ databases">
        <authorList>
            <person name="Song R."/>
            <person name="Chenine A.L."/>
            <person name="Ruprecht R.M."/>
        </authorList>
    </citation>
    <scope>NUCLEOTIDE SEQUENCE [LARGE SCALE GENOMIC DNA]</scope>
    <source>
        <strain evidence="2 3">CECT 8898</strain>
    </source>
</reference>
<keyword evidence="3" id="KW-1185">Reference proteome</keyword>
<name>A0A238KPA9_9RHOB</name>
<gene>
    <name evidence="2" type="ORF">MAA8898_03031</name>
</gene>
<feature type="region of interest" description="Disordered" evidence="1">
    <location>
        <begin position="69"/>
        <end position="93"/>
    </location>
</feature>
<dbReference type="AlphaFoldDB" id="A0A238KPA9"/>
<feature type="compositionally biased region" description="Basic residues" evidence="1">
    <location>
        <begin position="77"/>
        <end position="86"/>
    </location>
</feature>